<evidence type="ECO:0000313" key="3">
    <source>
        <dbReference type="EMBL" id="GAA4457893.1"/>
    </source>
</evidence>
<dbReference type="Proteomes" id="UP001501410">
    <property type="component" value="Unassembled WGS sequence"/>
</dbReference>
<evidence type="ECO:0000259" key="2">
    <source>
        <dbReference type="Pfam" id="PF18818"/>
    </source>
</evidence>
<sequence length="304" mass="34745">METVTTPSQKQPETTRFDIHQHVTDIIIKQLEEGTIPWQRPWKSTAASFKIPQNALKGVPYRGVNIVLLWGATLQKDYASNEWATLKDWNKMGERIRKGESGTTIVFYKDIEKEVDGEIVKIPCPKYSKVFNRAQLDSYQPTPDTQLLPEKPLFDRLAHVEAFVDNTKAIIEYCPNEASYNRLTDKIKMPYPQTFIDQEHCSAQEGYYSTLMHEMVHRSGHPSRLNREFGKKFGDKAYAVEELTAELGAAFLCAELEITTPARKDHAAYIANWLTALRNDKRFVFSAASAASKAVDYYQSLQNK</sequence>
<protein>
    <submittedName>
        <fullName evidence="3">Zincin-like metallopeptidase domain-containing protein</fullName>
    </submittedName>
</protein>
<dbReference type="InterPro" id="IPR041459">
    <property type="entry name" value="MPTase-PolyVal"/>
</dbReference>
<feature type="domain" description="Polyvalent protein metallopeptidase" evidence="2">
    <location>
        <begin position="159"/>
        <end position="289"/>
    </location>
</feature>
<gene>
    <name evidence="3" type="ORF">GCM10023092_25320</name>
</gene>
<reference evidence="4" key="1">
    <citation type="journal article" date="2019" name="Int. J. Syst. Evol. Microbiol.">
        <title>The Global Catalogue of Microorganisms (GCM) 10K type strain sequencing project: providing services to taxonomists for standard genome sequencing and annotation.</title>
        <authorList>
            <consortium name="The Broad Institute Genomics Platform"/>
            <consortium name="The Broad Institute Genome Sequencing Center for Infectious Disease"/>
            <person name="Wu L."/>
            <person name="Ma J."/>
        </authorList>
    </citation>
    <scope>NUCLEOTIDE SEQUENCE [LARGE SCALE GENOMIC DNA]</scope>
    <source>
        <strain evidence="4">JCM 31921</strain>
    </source>
</reference>
<name>A0ABP8N053_9BACT</name>
<keyword evidence="4" id="KW-1185">Reference proteome</keyword>
<comment type="caution">
    <text evidence="3">The sequence shown here is derived from an EMBL/GenBank/DDBJ whole genome shotgun (WGS) entry which is preliminary data.</text>
</comment>
<evidence type="ECO:0000259" key="1">
    <source>
        <dbReference type="Pfam" id="PF08401"/>
    </source>
</evidence>
<dbReference type="RefSeq" id="WP_344827795.1">
    <property type="nucleotide sequence ID" value="NZ_BAABEZ010000024.1"/>
</dbReference>
<accession>A0ABP8N053</accession>
<dbReference type="PIRSF" id="PIRSF037112">
    <property type="entry name" value="Antirestriction_ArdC"/>
    <property type="match status" value="1"/>
</dbReference>
<organism evidence="3 4">
    <name type="scientific">Rurimicrobium arvi</name>
    <dbReference type="NCBI Taxonomy" id="2049916"/>
    <lineage>
        <taxon>Bacteria</taxon>
        <taxon>Pseudomonadati</taxon>
        <taxon>Bacteroidota</taxon>
        <taxon>Chitinophagia</taxon>
        <taxon>Chitinophagales</taxon>
        <taxon>Chitinophagaceae</taxon>
        <taxon>Rurimicrobium</taxon>
    </lineage>
</organism>
<dbReference type="Pfam" id="PF08401">
    <property type="entry name" value="ArdcN"/>
    <property type="match status" value="1"/>
</dbReference>
<feature type="domain" description="N-terminal" evidence="1">
    <location>
        <begin position="18"/>
        <end position="130"/>
    </location>
</feature>
<dbReference type="InterPro" id="IPR013610">
    <property type="entry name" value="ArdC_N"/>
</dbReference>
<evidence type="ECO:0000313" key="4">
    <source>
        <dbReference type="Proteomes" id="UP001501410"/>
    </source>
</evidence>
<dbReference type="EMBL" id="BAABEZ010000024">
    <property type="protein sequence ID" value="GAA4457893.1"/>
    <property type="molecule type" value="Genomic_DNA"/>
</dbReference>
<dbReference type="Pfam" id="PF18818">
    <property type="entry name" value="MPTase-PolyVal"/>
    <property type="match status" value="1"/>
</dbReference>
<proteinExistence type="predicted"/>
<dbReference type="InterPro" id="IPR017113">
    <property type="entry name" value="Antirestriction_ArdC"/>
</dbReference>